<name>A0A4R6P187_9GAMM</name>
<feature type="transmembrane region" description="Helical" evidence="6">
    <location>
        <begin position="271"/>
        <end position="289"/>
    </location>
</feature>
<evidence type="ECO:0000259" key="7">
    <source>
        <dbReference type="Pfam" id="PF00892"/>
    </source>
</evidence>
<proteinExistence type="predicted"/>
<sequence length="302" mass="33578">MSLTANDKKAVGYALTAVLLWSTVATAFKITLNYLTPLQMVTAATAVSFAILFAIALIRGKQSLILLELRRMPLYYLLIGAINPVLYYLVLFEAYSLLPASEAQPLNYTWAIALTFMAAVILKQPIRKRDWAASALGYLGVLVIATRGDVLGLSFSNPMGVFWALLSTFLWAAYWIINTKRNAESIVQLVLAFGLALPFLIIWSLISSDWSNIPWQGWAAVTYVGLFEMGITFLFWMMAMKTATNTSLISNLIFLSPFVSLLLLNQILGETIYPSTITGLILIVTGLILQRLRFGRERSADR</sequence>
<evidence type="ECO:0000256" key="4">
    <source>
        <dbReference type="ARBA" id="ARBA00022989"/>
    </source>
</evidence>
<gene>
    <name evidence="8" type="ORF">DEU29_11419</name>
</gene>
<dbReference type="OrthoDB" id="5729944at2"/>
<feature type="domain" description="EamA" evidence="7">
    <location>
        <begin position="159"/>
        <end position="289"/>
    </location>
</feature>
<evidence type="ECO:0000313" key="9">
    <source>
        <dbReference type="Proteomes" id="UP000295531"/>
    </source>
</evidence>
<dbReference type="RefSeq" id="WP_133540226.1">
    <property type="nucleotide sequence ID" value="NZ_SNXI01000014.1"/>
</dbReference>
<dbReference type="EMBL" id="SNXI01000014">
    <property type="protein sequence ID" value="TDP30975.1"/>
    <property type="molecule type" value="Genomic_DNA"/>
</dbReference>
<feature type="transmembrane region" description="Helical" evidence="6">
    <location>
        <begin position="135"/>
        <end position="155"/>
    </location>
</feature>
<feature type="transmembrane region" description="Helical" evidence="6">
    <location>
        <begin position="248"/>
        <end position="265"/>
    </location>
</feature>
<dbReference type="InterPro" id="IPR050638">
    <property type="entry name" value="AA-Vitamin_Transporters"/>
</dbReference>
<dbReference type="PANTHER" id="PTHR32322">
    <property type="entry name" value="INNER MEMBRANE TRANSPORTER"/>
    <property type="match status" value="1"/>
</dbReference>
<reference evidence="8 9" key="1">
    <citation type="submission" date="2019-03" db="EMBL/GenBank/DDBJ databases">
        <title>Freshwater and sediment microbial communities from various areas in North America, analyzing microbe dynamics in response to fracking.</title>
        <authorList>
            <person name="Lamendella R."/>
        </authorList>
    </citation>
    <scope>NUCLEOTIDE SEQUENCE [LARGE SCALE GENOMIC DNA]</scope>
    <source>
        <strain evidence="8 9">18_TX</strain>
    </source>
</reference>
<keyword evidence="9" id="KW-1185">Reference proteome</keyword>
<feature type="transmembrane region" description="Helical" evidence="6">
    <location>
        <begin position="107"/>
        <end position="123"/>
    </location>
</feature>
<dbReference type="AlphaFoldDB" id="A0A4R6P187"/>
<dbReference type="Pfam" id="PF00892">
    <property type="entry name" value="EamA"/>
    <property type="match status" value="2"/>
</dbReference>
<evidence type="ECO:0000313" key="8">
    <source>
        <dbReference type="EMBL" id="TDP30975.1"/>
    </source>
</evidence>
<dbReference type="GO" id="GO:0005886">
    <property type="term" value="C:plasma membrane"/>
    <property type="evidence" value="ECO:0007669"/>
    <property type="project" value="UniProtKB-SubCell"/>
</dbReference>
<feature type="transmembrane region" description="Helical" evidence="6">
    <location>
        <begin position="161"/>
        <end position="177"/>
    </location>
</feature>
<evidence type="ECO:0000256" key="2">
    <source>
        <dbReference type="ARBA" id="ARBA00022475"/>
    </source>
</evidence>
<comment type="subcellular location">
    <subcellularLocation>
        <location evidence="1">Cell membrane</location>
        <topology evidence="1">Multi-pass membrane protein</topology>
    </subcellularLocation>
</comment>
<evidence type="ECO:0000256" key="6">
    <source>
        <dbReference type="SAM" id="Phobius"/>
    </source>
</evidence>
<evidence type="ECO:0000256" key="3">
    <source>
        <dbReference type="ARBA" id="ARBA00022692"/>
    </source>
</evidence>
<keyword evidence="4 6" id="KW-1133">Transmembrane helix</keyword>
<keyword evidence="3 6" id="KW-0812">Transmembrane</keyword>
<dbReference type="InterPro" id="IPR000620">
    <property type="entry name" value="EamA_dom"/>
</dbReference>
<evidence type="ECO:0000256" key="1">
    <source>
        <dbReference type="ARBA" id="ARBA00004651"/>
    </source>
</evidence>
<dbReference type="Proteomes" id="UP000295531">
    <property type="component" value="Unassembled WGS sequence"/>
</dbReference>
<organism evidence="8 9">
    <name type="scientific">Idiomarina aquatica</name>
    <dbReference type="NCBI Taxonomy" id="1327752"/>
    <lineage>
        <taxon>Bacteria</taxon>
        <taxon>Pseudomonadati</taxon>
        <taxon>Pseudomonadota</taxon>
        <taxon>Gammaproteobacteria</taxon>
        <taxon>Alteromonadales</taxon>
        <taxon>Idiomarinaceae</taxon>
        <taxon>Idiomarina</taxon>
    </lineage>
</organism>
<dbReference type="PANTHER" id="PTHR32322:SF18">
    <property type="entry name" value="S-ADENOSYLMETHIONINE_S-ADENOSYLHOMOCYSTEINE TRANSPORTER"/>
    <property type="match status" value="1"/>
</dbReference>
<feature type="transmembrane region" description="Helical" evidence="6">
    <location>
        <begin position="189"/>
        <end position="206"/>
    </location>
</feature>
<feature type="transmembrane region" description="Helical" evidence="6">
    <location>
        <begin position="37"/>
        <end position="58"/>
    </location>
</feature>
<keyword evidence="2" id="KW-1003">Cell membrane</keyword>
<evidence type="ECO:0000256" key="5">
    <source>
        <dbReference type="ARBA" id="ARBA00023136"/>
    </source>
</evidence>
<feature type="domain" description="EamA" evidence="7">
    <location>
        <begin position="9"/>
        <end position="145"/>
    </location>
</feature>
<dbReference type="InterPro" id="IPR037185">
    <property type="entry name" value="EmrE-like"/>
</dbReference>
<accession>A0A4R6P187</accession>
<comment type="caution">
    <text evidence="8">The sequence shown here is derived from an EMBL/GenBank/DDBJ whole genome shotgun (WGS) entry which is preliminary data.</text>
</comment>
<keyword evidence="5 6" id="KW-0472">Membrane</keyword>
<protein>
    <submittedName>
        <fullName evidence="8">Threonine/homoserine efflux transporter RhtA</fullName>
    </submittedName>
</protein>
<dbReference type="SUPFAM" id="SSF103481">
    <property type="entry name" value="Multidrug resistance efflux transporter EmrE"/>
    <property type="match status" value="2"/>
</dbReference>
<feature type="transmembrane region" description="Helical" evidence="6">
    <location>
        <begin position="218"/>
        <end position="236"/>
    </location>
</feature>
<feature type="transmembrane region" description="Helical" evidence="6">
    <location>
        <begin position="74"/>
        <end position="95"/>
    </location>
</feature>